<protein>
    <submittedName>
        <fullName evidence="6">LysR family transcriptional regulator</fullName>
    </submittedName>
</protein>
<gene>
    <name evidence="6" type="ORF">ACFO0R_08600</name>
</gene>
<evidence type="ECO:0000259" key="5">
    <source>
        <dbReference type="PROSITE" id="PS50931"/>
    </source>
</evidence>
<dbReference type="Gene3D" id="3.40.190.10">
    <property type="entry name" value="Periplasmic binding protein-like II"/>
    <property type="match status" value="2"/>
</dbReference>
<evidence type="ECO:0000256" key="3">
    <source>
        <dbReference type="ARBA" id="ARBA00023125"/>
    </source>
</evidence>
<sequence length="293" mass="31710">MDLRQLRYFAAVAEELHFGRAARRLHISQPPLSLTIQQLEQEIGALLLERGNKTVALTAAGAVLYQQAGRLLKLADEVADTARRAGQGLAGRLRVGFVGAMLFRGLLDGVRAFQRQAPGVEVELCEMNTDEQIRALEFEQIDVGFIHAGNLPARVERQLLLREPFLCCLPRGHALSRGAAVALDRLREESFILFPRSVSAHYYDRIVALCAQAGFSPRVRHELRQWGGIVQMVAGGMGVTLAPASLGRAAAGGAVLLPLAGAEAYSETLCIWRRQRGAATDGLIAAVAAAIKD</sequence>
<proteinExistence type="inferred from homology"/>
<comment type="similarity">
    <text evidence="1">Belongs to the LysR transcriptional regulatory family.</text>
</comment>
<organism evidence="6 7">
    <name type="scientific">Chromobacterium aquaticum</name>
    <dbReference type="NCBI Taxonomy" id="467180"/>
    <lineage>
        <taxon>Bacteria</taxon>
        <taxon>Pseudomonadati</taxon>
        <taxon>Pseudomonadota</taxon>
        <taxon>Betaproteobacteria</taxon>
        <taxon>Neisseriales</taxon>
        <taxon>Chromobacteriaceae</taxon>
        <taxon>Chromobacterium</taxon>
    </lineage>
</organism>
<dbReference type="PRINTS" id="PR00039">
    <property type="entry name" value="HTHLYSR"/>
</dbReference>
<dbReference type="Pfam" id="PF00126">
    <property type="entry name" value="HTH_1"/>
    <property type="match status" value="1"/>
</dbReference>
<reference evidence="7" key="1">
    <citation type="journal article" date="2019" name="Int. J. Syst. Evol. Microbiol.">
        <title>The Global Catalogue of Microorganisms (GCM) 10K type strain sequencing project: providing services to taxonomists for standard genome sequencing and annotation.</title>
        <authorList>
            <consortium name="The Broad Institute Genomics Platform"/>
            <consortium name="The Broad Institute Genome Sequencing Center for Infectious Disease"/>
            <person name="Wu L."/>
            <person name="Ma J."/>
        </authorList>
    </citation>
    <scope>NUCLEOTIDE SEQUENCE [LARGE SCALE GENOMIC DNA]</scope>
    <source>
        <strain evidence="7">CGMCC 4.7608</strain>
    </source>
</reference>
<dbReference type="SUPFAM" id="SSF46785">
    <property type="entry name" value="Winged helix' DNA-binding domain"/>
    <property type="match status" value="1"/>
</dbReference>
<dbReference type="Gene3D" id="1.10.10.10">
    <property type="entry name" value="Winged helix-like DNA-binding domain superfamily/Winged helix DNA-binding domain"/>
    <property type="match status" value="1"/>
</dbReference>
<feature type="domain" description="HTH lysR-type" evidence="5">
    <location>
        <begin position="1"/>
        <end position="58"/>
    </location>
</feature>
<dbReference type="InterPro" id="IPR005119">
    <property type="entry name" value="LysR_subst-bd"/>
</dbReference>
<dbReference type="InterPro" id="IPR036388">
    <property type="entry name" value="WH-like_DNA-bd_sf"/>
</dbReference>
<evidence type="ECO:0000256" key="1">
    <source>
        <dbReference type="ARBA" id="ARBA00009437"/>
    </source>
</evidence>
<dbReference type="EMBL" id="JBHSEK010000004">
    <property type="protein sequence ID" value="MFC4489681.1"/>
    <property type="molecule type" value="Genomic_DNA"/>
</dbReference>
<evidence type="ECO:0000313" key="7">
    <source>
        <dbReference type="Proteomes" id="UP001595999"/>
    </source>
</evidence>
<dbReference type="PANTHER" id="PTHR30346">
    <property type="entry name" value="TRANSCRIPTIONAL DUAL REGULATOR HCAR-RELATED"/>
    <property type="match status" value="1"/>
</dbReference>
<comment type="caution">
    <text evidence="6">The sequence shown here is derived from an EMBL/GenBank/DDBJ whole genome shotgun (WGS) entry which is preliminary data.</text>
</comment>
<keyword evidence="3" id="KW-0238">DNA-binding</keyword>
<accession>A0ABV8ZS80</accession>
<dbReference type="InterPro" id="IPR000847">
    <property type="entry name" value="LysR_HTH_N"/>
</dbReference>
<dbReference type="PROSITE" id="PS50931">
    <property type="entry name" value="HTH_LYSR"/>
    <property type="match status" value="1"/>
</dbReference>
<dbReference type="SUPFAM" id="SSF53850">
    <property type="entry name" value="Periplasmic binding protein-like II"/>
    <property type="match status" value="1"/>
</dbReference>
<evidence type="ECO:0000313" key="6">
    <source>
        <dbReference type="EMBL" id="MFC4489681.1"/>
    </source>
</evidence>
<evidence type="ECO:0000256" key="4">
    <source>
        <dbReference type="ARBA" id="ARBA00023163"/>
    </source>
</evidence>
<keyword evidence="4" id="KW-0804">Transcription</keyword>
<dbReference type="Proteomes" id="UP001595999">
    <property type="component" value="Unassembled WGS sequence"/>
</dbReference>
<dbReference type="InterPro" id="IPR036390">
    <property type="entry name" value="WH_DNA-bd_sf"/>
</dbReference>
<name>A0ABV8ZS80_9NEIS</name>
<dbReference type="PANTHER" id="PTHR30346:SF0">
    <property type="entry name" value="HCA OPERON TRANSCRIPTIONAL ACTIVATOR HCAR"/>
    <property type="match status" value="1"/>
</dbReference>
<dbReference type="Pfam" id="PF03466">
    <property type="entry name" value="LysR_substrate"/>
    <property type="match status" value="1"/>
</dbReference>
<evidence type="ECO:0000256" key="2">
    <source>
        <dbReference type="ARBA" id="ARBA00023015"/>
    </source>
</evidence>
<dbReference type="RefSeq" id="WP_378124552.1">
    <property type="nucleotide sequence ID" value="NZ_JBHSEK010000004.1"/>
</dbReference>
<keyword evidence="2" id="KW-0805">Transcription regulation</keyword>
<keyword evidence="7" id="KW-1185">Reference proteome</keyword>